<dbReference type="OrthoDB" id="3440241at2759"/>
<dbReference type="Proteomes" id="UP000077154">
    <property type="component" value="Unassembled WGS sequence"/>
</dbReference>
<sequence>MAARHISSAGEAESKSSEVISKASERQKKETSEEAGAESWHPQTGSREGASNEPKPGSNLETEAEKRHLTDMPEASSNRGHRRRDTEL</sequence>
<organism evidence="2">
    <name type="scientific">Pseudogymnoascus destructans</name>
    <dbReference type="NCBI Taxonomy" id="655981"/>
    <lineage>
        <taxon>Eukaryota</taxon>
        <taxon>Fungi</taxon>
        <taxon>Dikarya</taxon>
        <taxon>Ascomycota</taxon>
        <taxon>Pezizomycotina</taxon>
        <taxon>Leotiomycetes</taxon>
        <taxon>Thelebolales</taxon>
        <taxon>Thelebolaceae</taxon>
        <taxon>Pseudogymnoascus</taxon>
    </lineage>
</organism>
<proteinExistence type="predicted"/>
<gene>
    <name evidence="2" type="ORF">VC83_02930</name>
</gene>
<reference evidence="2" key="1">
    <citation type="submission" date="2016-03" db="EMBL/GenBank/DDBJ databases">
        <title>Updated assembly of Pseudogymnoascus destructans, the fungus causing white-nose syndrome of bats.</title>
        <authorList>
            <person name="Palmer J.M."/>
            <person name="Drees K.P."/>
            <person name="Foster J.T."/>
            <person name="Lindner D.L."/>
        </authorList>
    </citation>
    <scope>NUCLEOTIDE SEQUENCE [LARGE SCALE GENOMIC DNA]</scope>
    <source>
        <strain evidence="2">20631-21</strain>
    </source>
</reference>
<accession>A0A177AFM5</accession>
<evidence type="ECO:0000256" key="1">
    <source>
        <dbReference type="SAM" id="MobiDB-lite"/>
    </source>
</evidence>
<dbReference type="EMBL" id="KV441392">
    <property type="protein sequence ID" value="OAF59973.1"/>
    <property type="molecule type" value="Genomic_DNA"/>
</dbReference>
<dbReference type="AlphaFoldDB" id="A0A177AFM5"/>
<name>A0A177AFM5_9PEZI</name>
<feature type="compositionally biased region" description="Basic and acidic residues" evidence="1">
    <location>
        <begin position="23"/>
        <end position="32"/>
    </location>
</feature>
<protein>
    <submittedName>
        <fullName evidence="2">Uncharacterized protein</fullName>
    </submittedName>
</protein>
<dbReference type="RefSeq" id="XP_024325255.1">
    <property type="nucleotide sequence ID" value="XM_024466581.1"/>
</dbReference>
<evidence type="ECO:0000313" key="2">
    <source>
        <dbReference type="EMBL" id="OAF59973.1"/>
    </source>
</evidence>
<feature type="region of interest" description="Disordered" evidence="1">
    <location>
        <begin position="1"/>
        <end position="88"/>
    </location>
</feature>
<dbReference type="GeneID" id="36286007"/>
<feature type="compositionally biased region" description="Basic residues" evidence="1">
    <location>
        <begin position="79"/>
        <end position="88"/>
    </location>
</feature>